<evidence type="ECO:0000256" key="11">
    <source>
        <dbReference type="ARBA" id="ARBA00023235"/>
    </source>
</evidence>
<comment type="catalytic activity">
    <reaction evidence="12 15">
        <text>Couples ATP hydrolysis with the unwinding of duplex DNA by translocating in the 3'-5' direction.</text>
        <dbReference type="EC" id="5.6.2.4"/>
    </reaction>
</comment>
<organism evidence="18 19">
    <name type="scientific">Chitinophaga sancti</name>
    <dbReference type="NCBI Taxonomy" id="1004"/>
    <lineage>
        <taxon>Bacteria</taxon>
        <taxon>Pseudomonadati</taxon>
        <taxon>Bacteroidota</taxon>
        <taxon>Chitinophagia</taxon>
        <taxon>Chitinophagales</taxon>
        <taxon>Chitinophagaceae</taxon>
        <taxon>Chitinophaga</taxon>
    </lineage>
</organism>
<dbReference type="NCBIfam" id="NF008165">
    <property type="entry name" value="PRK10917.1-3"/>
    <property type="match status" value="1"/>
</dbReference>
<sequence>MEVKLQLVRFFNFSSLHAGWPPEKLAFAEGECKFFGNCINGFSIPATSAIFVFHKIMESSTRTAILSNPIEYLKGVGPQRGELLRKEVSIHTFKDLMNYFPFRYVDRTKVEKIISLHAQMDFVQIKGRITRIETVGEKRAKRLVATLRDDTGEIPLVWFQGHQWVEKSLQQHAVYLVFGRLSVFNGYLQMSHPEMDLVTEETASGKTTLEPVYSTTEKLKARGLTAKAIGKLTKNLLEQLSPQEIPENIPLPVMQQYRLMDRARSFFKIHFPASEEDAAQARRRLKFEELFLAQIRICRLKIRRQAASHGFLFTSVGDTFNTFYNEHLPFALTGAQKRVLKEIRQDTATGRQMNRLIQGDVGSGKTMVALLTMLLAIDNGFQACLMAPTEILSQQHYKGITEFLEKMDLRVALLTGNVKGKARKQILKDTEEGKIHILIGTHALLENQVVFRNLGLAIVDEQHRFGVAQRARLWQKNTMPPHILVMTATPIPRTLAMTVYGDLDVSVIDELPPGRKPITTVHRTEWQRPSVMNFIRDEIKKGRQAYIVYPLIEESETLDYENLMKGYEEVKAFFPEPKYYISMVHGKQAVDMKEANMHRFVTGDTQIMVATTVIEVGVNVPNASVMVIESTERFGLSQLHQLRGRVGRGAEQSYCILMTGNKLGADSKERINVMVQTNDGFIISEKDMELRGPGDIEGTRQSGILDLKLADIVADKAILEAARASAEKILNEDPDLSLPENQPLQRYLAVQQGKSQWSKIS</sequence>
<dbReference type="Proteomes" id="UP000183788">
    <property type="component" value="Unassembled WGS sequence"/>
</dbReference>
<dbReference type="InterPro" id="IPR033454">
    <property type="entry name" value="RecG_wedge"/>
</dbReference>
<keyword evidence="8" id="KW-0238">DNA-binding</keyword>
<comment type="catalytic activity">
    <reaction evidence="14 15">
        <text>ATP + H2O = ADP + phosphate + H(+)</text>
        <dbReference type="Rhea" id="RHEA:13065"/>
        <dbReference type="ChEBI" id="CHEBI:15377"/>
        <dbReference type="ChEBI" id="CHEBI:15378"/>
        <dbReference type="ChEBI" id="CHEBI:30616"/>
        <dbReference type="ChEBI" id="CHEBI:43474"/>
        <dbReference type="ChEBI" id="CHEBI:456216"/>
        <dbReference type="EC" id="5.6.2.4"/>
    </reaction>
</comment>
<dbReference type="Pfam" id="PF19833">
    <property type="entry name" value="RecG_dom3_C"/>
    <property type="match status" value="1"/>
</dbReference>
<evidence type="ECO:0000256" key="7">
    <source>
        <dbReference type="ARBA" id="ARBA00022840"/>
    </source>
</evidence>
<evidence type="ECO:0000256" key="14">
    <source>
        <dbReference type="ARBA" id="ARBA00048988"/>
    </source>
</evidence>
<dbReference type="NCBIfam" id="NF008168">
    <property type="entry name" value="PRK10917.2-2"/>
    <property type="match status" value="1"/>
</dbReference>
<dbReference type="InterPro" id="IPR011545">
    <property type="entry name" value="DEAD/DEAH_box_helicase_dom"/>
</dbReference>
<dbReference type="Gene3D" id="3.40.50.300">
    <property type="entry name" value="P-loop containing nucleotide triphosphate hydrolases"/>
    <property type="match status" value="2"/>
</dbReference>
<evidence type="ECO:0000259" key="16">
    <source>
        <dbReference type="PROSITE" id="PS51192"/>
    </source>
</evidence>
<evidence type="ECO:0000256" key="8">
    <source>
        <dbReference type="ARBA" id="ARBA00023125"/>
    </source>
</evidence>
<dbReference type="GO" id="GO:0003677">
    <property type="term" value="F:DNA binding"/>
    <property type="evidence" value="ECO:0007669"/>
    <property type="project" value="UniProtKB-KW"/>
</dbReference>
<dbReference type="PROSITE" id="PS51192">
    <property type="entry name" value="HELICASE_ATP_BIND_1"/>
    <property type="match status" value="1"/>
</dbReference>
<evidence type="ECO:0000256" key="15">
    <source>
        <dbReference type="RuleBase" id="RU363016"/>
    </source>
</evidence>
<keyword evidence="7 15" id="KW-0067">ATP-binding</keyword>
<evidence type="ECO:0000256" key="4">
    <source>
        <dbReference type="ARBA" id="ARBA00022763"/>
    </source>
</evidence>
<evidence type="ECO:0000256" key="2">
    <source>
        <dbReference type="ARBA" id="ARBA00017846"/>
    </source>
</evidence>
<dbReference type="Pfam" id="PF00271">
    <property type="entry name" value="Helicase_C"/>
    <property type="match status" value="1"/>
</dbReference>
<comment type="similarity">
    <text evidence="1 15">Belongs to the helicase family. RecG subfamily.</text>
</comment>
<dbReference type="InterPro" id="IPR027417">
    <property type="entry name" value="P-loop_NTPase"/>
</dbReference>
<evidence type="ECO:0000256" key="13">
    <source>
        <dbReference type="ARBA" id="ARBA00034808"/>
    </source>
</evidence>
<feature type="domain" description="Helicase ATP-binding" evidence="16">
    <location>
        <begin position="346"/>
        <end position="508"/>
    </location>
</feature>
<dbReference type="GO" id="GO:0006281">
    <property type="term" value="P:DNA repair"/>
    <property type="evidence" value="ECO:0007669"/>
    <property type="project" value="UniProtKB-UniRule"/>
</dbReference>
<dbReference type="STRING" id="1004.SAMN05661012_03703"/>
<dbReference type="InterPro" id="IPR014001">
    <property type="entry name" value="Helicase_ATP-bd"/>
</dbReference>
<proteinExistence type="inferred from homology"/>
<comment type="function">
    <text evidence="15">Plays a critical role in recombination and DNA repair. Helps process Holliday junction intermediates to mature products by catalyzing branch migration. Has replication fork regression activity, unwinds stalled or blocked replication forks to make a HJ that can be resolved. Has a DNA unwinding activity characteristic of a DNA helicase with 3'-5' polarity.</text>
</comment>
<dbReference type="GO" id="GO:0006310">
    <property type="term" value="P:DNA recombination"/>
    <property type="evidence" value="ECO:0007669"/>
    <property type="project" value="UniProtKB-UniRule"/>
</dbReference>
<dbReference type="CDD" id="cd04488">
    <property type="entry name" value="RecG_wedge_OBF"/>
    <property type="match status" value="1"/>
</dbReference>
<keyword evidence="9 15" id="KW-0233">DNA recombination</keyword>
<gene>
    <name evidence="18" type="ORF">SAMN05661012_03703</name>
</gene>
<dbReference type="InterPro" id="IPR001650">
    <property type="entry name" value="Helicase_C-like"/>
</dbReference>
<dbReference type="PANTHER" id="PTHR47964:SF1">
    <property type="entry name" value="ATP-DEPENDENT DNA HELICASE HOMOLOG RECG, CHLOROPLASTIC"/>
    <property type="match status" value="1"/>
</dbReference>
<dbReference type="InterPro" id="IPR012340">
    <property type="entry name" value="NA-bd_OB-fold"/>
</dbReference>
<feature type="domain" description="Helicase C-terminal" evidence="17">
    <location>
        <begin position="527"/>
        <end position="694"/>
    </location>
</feature>
<dbReference type="InterPro" id="IPR047112">
    <property type="entry name" value="RecG/Mfd"/>
</dbReference>
<dbReference type="CDD" id="cd17992">
    <property type="entry name" value="DEXHc_RecG"/>
    <property type="match status" value="1"/>
</dbReference>
<keyword evidence="3 15" id="KW-0547">Nucleotide-binding</keyword>
<dbReference type="InterPro" id="IPR004609">
    <property type="entry name" value="ATP-dep_DNA_helicase_RecG"/>
</dbReference>
<evidence type="ECO:0000256" key="12">
    <source>
        <dbReference type="ARBA" id="ARBA00034617"/>
    </source>
</evidence>
<dbReference type="EC" id="5.6.2.4" evidence="13 15"/>
<dbReference type="GO" id="GO:0005524">
    <property type="term" value="F:ATP binding"/>
    <property type="evidence" value="ECO:0007669"/>
    <property type="project" value="UniProtKB-KW"/>
</dbReference>
<dbReference type="GO" id="GO:0043138">
    <property type="term" value="F:3'-5' DNA helicase activity"/>
    <property type="evidence" value="ECO:0007669"/>
    <property type="project" value="UniProtKB-EC"/>
</dbReference>
<dbReference type="EMBL" id="FPIZ01000011">
    <property type="protein sequence ID" value="SFW70398.1"/>
    <property type="molecule type" value="Genomic_DNA"/>
</dbReference>
<dbReference type="Pfam" id="PF00270">
    <property type="entry name" value="DEAD"/>
    <property type="match status" value="1"/>
</dbReference>
<evidence type="ECO:0000256" key="5">
    <source>
        <dbReference type="ARBA" id="ARBA00022801"/>
    </source>
</evidence>
<dbReference type="Pfam" id="PF17191">
    <property type="entry name" value="RecG_wedge"/>
    <property type="match status" value="1"/>
</dbReference>
<dbReference type="GO" id="GO:0016887">
    <property type="term" value="F:ATP hydrolysis activity"/>
    <property type="evidence" value="ECO:0007669"/>
    <property type="project" value="RHEA"/>
</dbReference>
<reference evidence="18 19" key="1">
    <citation type="submission" date="2016-11" db="EMBL/GenBank/DDBJ databases">
        <authorList>
            <person name="Jaros S."/>
            <person name="Januszkiewicz K."/>
            <person name="Wedrychowicz H."/>
        </authorList>
    </citation>
    <scope>NUCLEOTIDE SEQUENCE [LARGE SCALE GENOMIC DNA]</scope>
    <source>
        <strain evidence="18 19">DSM 784</strain>
    </source>
</reference>
<evidence type="ECO:0000256" key="10">
    <source>
        <dbReference type="ARBA" id="ARBA00023204"/>
    </source>
</evidence>
<evidence type="ECO:0000256" key="6">
    <source>
        <dbReference type="ARBA" id="ARBA00022806"/>
    </source>
</evidence>
<evidence type="ECO:0000313" key="18">
    <source>
        <dbReference type="EMBL" id="SFW70398.1"/>
    </source>
</evidence>
<keyword evidence="11" id="KW-0413">Isomerase</keyword>
<dbReference type="Gene3D" id="2.40.50.140">
    <property type="entry name" value="Nucleic acid-binding proteins"/>
    <property type="match status" value="1"/>
</dbReference>
<keyword evidence="10 15" id="KW-0234">DNA repair</keyword>
<dbReference type="SUPFAM" id="SSF50249">
    <property type="entry name" value="Nucleic acid-binding proteins"/>
    <property type="match status" value="1"/>
</dbReference>
<dbReference type="SUPFAM" id="SSF52540">
    <property type="entry name" value="P-loop containing nucleoside triphosphate hydrolases"/>
    <property type="match status" value="2"/>
</dbReference>
<keyword evidence="4 15" id="KW-0227">DNA damage</keyword>
<dbReference type="InterPro" id="IPR045562">
    <property type="entry name" value="RecG_dom3_C"/>
</dbReference>
<protein>
    <recommendedName>
        <fullName evidence="2 15">ATP-dependent DNA helicase RecG</fullName>
        <ecNumber evidence="13 15">5.6.2.4</ecNumber>
    </recommendedName>
</protein>
<keyword evidence="6 15" id="KW-0347">Helicase</keyword>
<evidence type="ECO:0000256" key="3">
    <source>
        <dbReference type="ARBA" id="ARBA00022741"/>
    </source>
</evidence>
<evidence type="ECO:0000313" key="19">
    <source>
        <dbReference type="Proteomes" id="UP000183788"/>
    </source>
</evidence>
<dbReference type="AlphaFoldDB" id="A0A1K1RFE0"/>
<evidence type="ECO:0000256" key="9">
    <source>
        <dbReference type="ARBA" id="ARBA00023172"/>
    </source>
</evidence>
<accession>A0A1K1RFE0</accession>
<dbReference type="SMART" id="SM00487">
    <property type="entry name" value="DEXDc"/>
    <property type="match status" value="1"/>
</dbReference>
<dbReference type="PANTHER" id="PTHR47964">
    <property type="entry name" value="ATP-DEPENDENT DNA HELICASE HOMOLOG RECG, CHLOROPLASTIC"/>
    <property type="match status" value="1"/>
</dbReference>
<dbReference type="NCBIfam" id="TIGR00643">
    <property type="entry name" value="recG"/>
    <property type="match status" value="1"/>
</dbReference>
<evidence type="ECO:0000256" key="1">
    <source>
        <dbReference type="ARBA" id="ARBA00007504"/>
    </source>
</evidence>
<evidence type="ECO:0000259" key="17">
    <source>
        <dbReference type="PROSITE" id="PS51194"/>
    </source>
</evidence>
<keyword evidence="5 15" id="KW-0378">Hydrolase</keyword>
<name>A0A1K1RFE0_9BACT</name>
<dbReference type="SMART" id="SM00490">
    <property type="entry name" value="HELICc"/>
    <property type="match status" value="2"/>
</dbReference>
<dbReference type="PROSITE" id="PS51194">
    <property type="entry name" value="HELICASE_CTER"/>
    <property type="match status" value="1"/>
</dbReference>